<dbReference type="PANTHER" id="PTHR21716">
    <property type="entry name" value="TRANSMEMBRANE PROTEIN"/>
    <property type="match status" value="1"/>
</dbReference>
<feature type="transmembrane region" description="Helical" evidence="6">
    <location>
        <begin position="303"/>
        <end position="336"/>
    </location>
</feature>
<dbReference type="EMBL" id="SUTG01000005">
    <property type="protein sequence ID" value="MBE6511915.1"/>
    <property type="molecule type" value="Genomic_DNA"/>
</dbReference>
<evidence type="ECO:0000256" key="2">
    <source>
        <dbReference type="ARBA" id="ARBA00009773"/>
    </source>
</evidence>
<proteinExistence type="inferred from homology"/>
<comment type="similarity">
    <text evidence="2">Belongs to the autoinducer-2 exporter (AI-2E) (TC 2.A.86) family.</text>
</comment>
<gene>
    <name evidence="7" type="ORF">E7Z75_02020</name>
</gene>
<feature type="transmembrane region" description="Helical" evidence="6">
    <location>
        <begin position="57"/>
        <end position="82"/>
    </location>
</feature>
<evidence type="ECO:0000313" key="8">
    <source>
        <dbReference type="Proteomes" id="UP000732619"/>
    </source>
</evidence>
<evidence type="ECO:0000256" key="5">
    <source>
        <dbReference type="ARBA" id="ARBA00023136"/>
    </source>
</evidence>
<evidence type="ECO:0000256" key="3">
    <source>
        <dbReference type="ARBA" id="ARBA00022692"/>
    </source>
</evidence>
<feature type="transmembrane region" description="Helical" evidence="6">
    <location>
        <begin position="149"/>
        <end position="170"/>
    </location>
</feature>
<reference evidence="7" key="1">
    <citation type="submission" date="2019-04" db="EMBL/GenBank/DDBJ databases">
        <title>Evolution of Biomass-Degrading Anaerobic Consortia Revealed by Metagenomics.</title>
        <authorList>
            <person name="Peng X."/>
        </authorList>
    </citation>
    <scope>NUCLEOTIDE SEQUENCE</scope>
    <source>
        <strain evidence="7">SIG14</strain>
    </source>
</reference>
<feature type="transmembrane region" description="Helical" evidence="6">
    <location>
        <begin position="207"/>
        <end position="228"/>
    </location>
</feature>
<dbReference type="Proteomes" id="UP000732619">
    <property type="component" value="Unassembled WGS sequence"/>
</dbReference>
<accession>A0A8T3VVD4</accession>
<dbReference type="InterPro" id="IPR002549">
    <property type="entry name" value="AI-2E-like"/>
</dbReference>
<dbReference type="Pfam" id="PF01594">
    <property type="entry name" value="AI-2E_transport"/>
    <property type="match status" value="1"/>
</dbReference>
<keyword evidence="5 6" id="KW-0472">Membrane</keyword>
<protein>
    <submittedName>
        <fullName evidence="7">AI-2E family transporter</fullName>
    </submittedName>
</protein>
<comment type="subcellular location">
    <subcellularLocation>
        <location evidence="1">Membrane</location>
        <topology evidence="1">Multi-pass membrane protein</topology>
    </subcellularLocation>
</comment>
<evidence type="ECO:0000313" key="7">
    <source>
        <dbReference type="EMBL" id="MBE6511915.1"/>
    </source>
</evidence>
<organism evidence="7 8">
    <name type="scientific">Methanobrevibacter olleyae</name>
    <dbReference type="NCBI Taxonomy" id="294671"/>
    <lineage>
        <taxon>Archaea</taxon>
        <taxon>Methanobacteriati</taxon>
        <taxon>Methanobacteriota</taxon>
        <taxon>Methanomada group</taxon>
        <taxon>Methanobacteria</taxon>
        <taxon>Methanobacteriales</taxon>
        <taxon>Methanobacteriaceae</taxon>
        <taxon>Methanobrevibacter</taxon>
    </lineage>
</organism>
<evidence type="ECO:0000256" key="1">
    <source>
        <dbReference type="ARBA" id="ARBA00004141"/>
    </source>
</evidence>
<name>A0A8T3VVD4_METOL</name>
<evidence type="ECO:0000256" key="6">
    <source>
        <dbReference type="SAM" id="Phobius"/>
    </source>
</evidence>
<sequence length="360" mass="40362">MFNLIESKYGLHIVVIVIFLALSLITVLPVLNMILLGAMIAYGIAPLANRIQSKIKFKSISIFLAIILVIIPLILLFLYVFWEIAVFADMFFTSHNLSLASGIDLNFSIATFIQALPIEIQGLIKPYLGVLTNGVHDILTYVFNYAVKFIRNFSDVLVQLFVLICSIFYFTRDGDKLMDYLSVFIPKKHKSFFDSTIEDVANVLKSIFYGHFLTAIIIGIMGGIGYYFLGYRFALFLGIITGVAQLIPIIGPWIVYWALAIYAFFVLGDIPKGIFTILWGFILSLSDMYIRPMLASNYADMPSLIILVGFMAGPYVFGIVGFILGPLVLGIAYALIKSLKEELEKEKSVLEEGEDFSDDY</sequence>
<dbReference type="GO" id="GO:0016020">
    <property type="term" value="C:membrane"/>
    <property type="evidence" value="ECO:0007669"/>
    <property type="project" value="UniProtKB-SubCell"/>
</dbReference>
<comment type="caution">
    <text evidence="7">The sequence shown here is derived from an EMBL/GenBank/DDBJ whole genome shotgun (WGS) entry which is preliminary data.</text>
</comment>
<keyword evidence="3 6" id="KW-0812">Transmembrane</keyword>
<dbReference type="AlphaFoldDB" id="A0A8T3VVD4"/>
<feature type="transmembrane region" description="Helical" evidence="6">
    <location>
        <begin position="234"/>
        <end position="267"/>
    </location>
</feature>
<feature type="transmembrane region" description="Helical" evidence="6">
    <location>
        <begin position="12"/>
        <end position="45"/>
    </location>
</feature>
<evidence type="ECO:0000256" key="4">
    <source>
        <dbReference type="ARBA" id="ARBA00022989"/>
    </source>
</evidence>
<dbReference type="PANTHER" id="PTHR21716:SF4">
    <property type="entry name" value="TRANSMEMBRANE PROTEIN 245"/>
    <property type="match status" value="1"/>
</dbReference>
<keyword evidence="4 6" id="KW-1133">Transmembrane helix</keyword>